<protein>
    <submittedName>
        <fullName evidence="1">Uncharacterized protein</fullName>
    </submittedName>
</protein>
<proteinExistence type="predicted"/>
<dbReference type="EMBL" id="MDYQ01000054">
    <property type="protein sequence ID" value="PRP84935.1"/>
    <property type="molecule type" value="Genomic_DNA"/>
</dbReference>
<keyword evidence="2" id="KW-1185">Reference proteome</keyword>
<accession>A0A2P6NLT8</accession>
<evidence type="ECO:0000313" key="2">
    <source>
        <dbReference type="Proteomes" id="UP000241769"/>
    </source>
</evidence>
<dbReference type="AlphaFoldDB" id="A0A2P6NLT8"/>
<organism evidence="1 2">
    <name type="scientific">Planoprotostelium fungivorum</name>
    <dbReference type="NCBI Taxonomy" id="1890364"/>
    <lineage>
        <taxon>Eukaryota</taxon>
        <taxon>Amoebozoa</taxon>
        <taxon>Evosea</taxon>
        <taxon>Variosea</taxon>
        <taxon>Cavosteliida</taxon>
        <taxon>Cavosteliaceae</taxon>
        <taxon>Planoprotostelium</taxon>
    </lineage>
</organism>
<comment type="caution">
    <text evidence="1">The sequence shown here is derived from an EMBL/GenBank/DDBJ whole genome shotgun (WGS) entry which is preliminary data.</text>
</comment>
<name>A0A2P6NLT8_9EUKA</name>
<dbReference type="InParanoid" id="A0A2P6NLT8"/>
<evidence type="ECO:0000313" key="1">
    <source>
        <dbReference type="EMBL" id="PRP84935.1"/>
    </source>
</evidence>
<reference evidence="1 2" key="1">
    <citation type="journal article" date="2018" name="Genome Biol. Evol.">
        <title>Multiple Roots of Fruiting Body Formation in Amoebozoa.</title>
        <authorList>
            <person name="Hillmann F."/>
            <person name="Forbes G."/>
            <person name="Novohradska S."/>
            <person name="Ferling I."/>
            <person name="Riege K."/>
            <person name="Groth M."/>
            <person name="Westermann M."/>
            <person name="Marz M."/>
            <person name="Spaller T."/>
            <person name="Winckler T."/>
            <person name="Schaap P."/>
            <person name="Glockner G."/>
        </authorList>
    </citation>
    <scope>NUCLEOTIDE SEQUENCE [LARGE SCALE GENOMIC DNA]</scope>
    <source>
        <strain evidence="1 2">Jena</strain>
    </source>
</reference>
<dbReference type="Proteomes" id="UP000241769">
    <property type="component" value="Unassembled WGS sequence"/>
</dbReference>
<sequence>MRFTTTHENHIRRSFSAERRCRLKTMAILLKLSFTQTSCDLPLSDPDMELARGHSSNNVFRSPELEAIEENNYW</sequence>
<gene>
    <name evidence="1" type="ORF">PROFUN_07589</name>
</gene>